<keyword evidence="2" id="KW-0121">Carboxypeptidase</keyword>
<name>A0AAW1Y0S4_RUBAR</name>
<dbReference type="PANTHER" id="PTHR11802:SF224">
    <property type="entry name" value="SERINE CARBOXYPEPTIDASE-LIKE 7 ISOFORM X1"/>
    <property type="match status" value="1"/>
</dbReference>
<keyword evidence="3" id="KW-0645">Protease</keyword>
<dbReference type="PROSITE" id="PS00560">
    <property type="entry name" value="CARBOXYPEPT_SER_HIS"/>
    <property type="match status" value="1"/>
</dbReference>
<evidence type="ECO:0000256" key="1">
    <source>
        <dbReference type="ARBA" id="ARBA00009431"/>
    </source>
</evidence>
<organism evidence="7 8">
    <name type="scientific">Rubus argutus</name>
    <name type="common">Southern blackberry</name>
    <dbReference type="NCBI Taxonomy" id="59490"/>
    <lineage>
        <taxon>Eukaryota</taxon>
        <taxon>Viridiplantae</taxon>
        <taxon>Streptophyta</taxon>
        <taxon>Embryophyta</taxon>
        <taxon>Tracheophyta</taxon>
        <taxon>Spermatophyta</taxon>
        <taxon>Magnoliopsida</taxon>
        <taxon>eudicotyledons</taxon>
        <taxon>Gunneridae</taxon>
        <taxon>Pentapetalae</taxon>
        <taxon>rosids</taxon>
        <taxon>fabids</taxon>
        <taxon>Rosales</taxon>
        <taxon>Rosaceae</taxon>
        <taxon>Rosoideae</taxon>
        <taxon>Rosoideae incertae sedis</taxon>
        <taxon>Rubus</taxon>
    </lineage>
</organism>
<keyword evidence="8" id="KW-1185">Reference proteome</keyword>
<gene>
    <name evidence="7" type="ORF">M0R45_008151</name>
</gene>
<evidence type="ECO:0000256" key="4">
    <source>
        <dbReference type="ARBA" id="ARBA00022729"/>
    </source>
</evidence>
<keyword evidence="5" id="KW-0378">Hydrolase</keyword>
<dbReference type="Proteomes" id="UP001457282">
    <property type="component" value="Unassembled WGS sequence"/>
</dbReference>
<dbReference type="FunFam" id="3.40.50.12670:FF:000001">
    <property type="entry name" value="Carboxypeptidase"/>
    <property type="match status" value="1"/>
</dbReference>
<dbReference type="FunFam" id="3.40.50.1820:FF:000072">
    <property type="entry name" value="Serine carboxypeptidase-like 19"/>
    <property type="match status" value="1"/>
</dbReference>
<dbReference type="GO" id="GO:0006508">
    <property type="term" value="P:proteolysis"/>
    <property type="evidence" value="ECO:0007669"/>
    <property type="project" value="UniProtKB-KW"/>
</dbReference>
<dbReference type="AlphaFoldDB" id="A0AAW1Y0S4"/>
<dbReference type="GO" id="GO:0016747">
    <property type="term" value="F:acyltransferase activity, transferring groups other than amino-acyl groups"/>
    <property type="evidence" value="ECO:0007669"/>
    <property type="project" value="TreeGrafter"/>
</dbReference>
<accession>A0AAW1Y0S4</accession>
<dbReference type="InterPro" id="IPR033124">
    <property type="entry name" value="Ser_caboxypep_his_AS"/>
</dbReference>
<dbReference type="Pfam" id="PF00450">
    <property type="entry name" value="Peptidase_S10"/>
    <property type="match status" value="1"/>
</dbReference>
<comment type="caution">
    <text evidence="7">The sequence shown here is derived from an EMBL/GenBank/DDBJ whole genome shotgun (WGS) entry which is preliminary data.</text>
</comment>
<protein>
    <recommendedName>
        <fullName evidence="9">Serine carboxypeptidase-like 18</fullName>
    </recommendedName>
</protein>
<dbReference type="Gene3D" id="3.40.50.12670">
    <property type="match status" value="1"/>
</dbReference>
<reference evidence="7 8" key="1">
    <citation type="journal article" date="2023" name="G3 (Bethesda)">
        <title>A chromosome-length genome assembly and annotation of blackberry (Rubus argutus, cv. 'Hillquist').</title>
        <authorList>
            <person name="Bruna T."/>
            <person name="Aryal R."/>
            <person name="Dudchenko O."/>
            <person name="Sargent D.J."/>
            <person name="Mead D."/>
            <person name="Buti M."/>
            <person name="Cavallini A."/>
            <person name="Hytonen T."/>
            <person name="Andres J."/>
            <person name="Pham M."/>
            <person name="Weisz D."/>
            <person name="Mascagni F."/>
            <person name="Usai G."/>
            <person name="Natali L."/>
            <person name="Bassil N."/>
            <person name="Fernandez G.E."/>
            <person name="Lomsadze A."/>
            <person name="Armour M."/>
            <person name="Olukolu B."/>
            <person name="Poorten T."/>
            <person name="Britton C."/>
            <person name="Davik J."/>
            <person name="Ashrafi H."/>
            <person name="Aiden E.L."/>
            <person name="Borodovsky M."/>
            <person name="Worthington M."/>
        </authorList>
    </citation>
    <scope>NUCLEOTIDE SEQUENCE [LARGE SCALE GENOMIC DNA]</scope>
    <source>
        <strain evidence="7">PI 553951</strain>
    </source>
</reference>
<evidence type="ECO:0000313" key="7">
    <source>
        <dbReference type="EMBL" id="KAK9942487.1"/>
    </source>
</evidence>
<dbReference type="InterPro" id="IPR001563">
    <property type="entry name" value="Peptidase_S10"/>
</dbReference>
<keyword evidence="4" id="KW-0732">Signal</keyword>
<dbReference type="GO" id="GO:0004185">
    <property type="term" value="F:serine-type carboxypeptidase activity"/>
    <property type="evidence" value="ECO:0007669"/>
    <property type="project" value="InterPro"/>
</dbReference>
<dbReference type="PRINTS" id="PR00724">
    <property type="entry name" value="CRBOXYPTASEC"/>
</dbReference>
<sequence length="472" mass="53880">MSCCIIIYVRFWLWHAFVLLLLTTNFAFAQSIIKNLPAFDGDLPFKLETGYVGVGDSEELQLFYYFVESERSPEYDPLLIWMTGGPRCSSFYGLIYEIGPISFKFTNLTTDPLTLVLNPNSWNKVANIIFLDSLAGTGYSYSTTSHGLISSDTLHSTRVYEFLQKWLTTHRKFLANPLYIAGDSYSGKIVPIIAQKIVNGIEAGIELHLNLKGYIVGNPASDAKQDVNSRIVYAHQLGLISDRIYQSANRNCKADFVDVDPNNQLCLNSLQAIDECIGRIDMEHILAPLCLASINQNRNSILAMNWESNDDSFLEFSFPMVQMCREDKIQYSVLWQNDINVRKALNIREGTKGQWAKCNKTTPYTFDIPSNIEYHRNLSQKSLRAIIYSGDHDMSVPYISTLAWIESMNFTIEEDWRPWFSNDQVAGYTLYYSNKEYHLTYATIKGGGHTAPEYNPKECFDMISRWLAHTPL</sequence>
<keyword evidence="6" id="KW-0325">Glycoprotein</keyword>
<evidence type="ECO:0000256" key="5">
    <source>
        <dbReference type="ARBA" id="ARBA00022801"/>
    </source>
</evidence>
<evidence type="ECO:0008006" key="9">
    <source>
        <dbReference type="Google" id="ProtNLM"/>
    </source>
</evidence>
<evidence type="ECO:0000256" key="2">
    <source>
        <dbReference type="ARBA" id="ARBA00022645"/>
    </source>
</evidence>
<dbReference type="SUPFAM" id="SSF53474">
    <property type="entry name" value="alpha/beta-Hydrolases"/>
    <property type="match status" value="1"/>
</dbReference>
<dbReference type="GO" id="GO:0019748">
    <property type="term" value="P:secondary metabolic process"/>
    <property type="evidence" value="ECO:0007669"/>
    <property type="project" value="TreeGrafter"/>
</dbReference>
<evidence type="ECO:0000256" key="6">
    <source>
        <dbReference type="ARBA" id="ARBA00023180"/>
    </source>
</evidence>
<dbReference type="PANTHER" id="PTHR11802">
    <property type="entry name" value="SERINE PROTEASE FAMILY S10 SERINE CARBOXYPEPTIDASE"/>
    <property type="match status" value="1"/>
</dbReference>
<proteinExistence type="inferred from homology"/>
<comment type="similarity">
    <text evidence="1">Belongs to the peptidase S10 family.</text>
</comment>
<evidence type="ECO:0000256" key="3">
    <source>
        <dbReference type="ARBA" id="ARBA00022670"/>
    </source>
</evidence>
<dbReference type="Gene3D" id="3.40.50.1820">
    <property type="entry name" value="alpha/beta hydrolase"/>
    <property type="match status" value="1"/>
</dbReference>
<evidence type="ECO:0000313" key="8">
    <source>
        <dbReference type="Proteomes" id="UP001457282"/>
    </source>
</evidence>
<dbReference type="EMBL" id="JBEDUW010000002">
    <property type="protein sequence ID" value="KAK9942487.1"/>
    <property type="molecule type" value="Genomic_DNA"/>
</dbReference>
<dbReference type="InterPro" id="IPR029058">
    <property type="entry name" value="AB_hydrolase_fold"/>
</dbReference>